<feature type="signal peptide" evidence="1">
    <location>
        <begin position="1"/>
        <end position="43"/>
    </location>
</feature>
<dbReference type="PANTHER" id="PTHR48098">
    <property type="entry name" value="ENTEROCHELIN ESTERASE-RELATED"/>
    <property type="match status" value="1"/>
</dbReference>
<dbReference type="SUPFAM" id="SSF53474">
    <property type="entry name" value="alpha/beta-Hydrolases"/>
    <property type="match status" value="1"/>
</dbReference>
<keyword evidence="3" id="KW-1185">Reference proteome</keyword>
<dbReference type="RefSeq" id="WP_372505258.1">
    <property type="nucleotide sequence ID" value="NZ_BAAAMO010000002.1"/>
</dbReference>
<dbReference type="GO" id="GO:0016787">
    <property type="term" value="F:hydrolase activity"/>
    <property type="evidence" value="ECO:0007669"/>
    <property type="project" value="UniProtKB-KW"/>
</dbReference>
<dbReference type="PANTHER" id="PTHR48098:SF1">
    <property type="entry name" value="DIACYLGLYCEROL ACYLTRANSFERASE_MYCOLYLTRANSFERASE AG85A"/>
    <property type="match status" value="1"/>
</dbReference>
<dbReference type="PROSITE" id="PS51257">
    <property type="entry name" value="PROKAR_LIPOPROTEIN"/>
    <property type="match status" value="1"/>
</dbReference>
<dbReference type="InterPro" id="IPR050583">
    <property type="entry name" value="Mycobacterial_A85_antigen"/>
</dbReference>
<sequence>MNRDGGVGGVTSSTGRRRVLRRAVVSASVLLACCGVAAPSAIAAPAAPFVAPREVALDEVTKVSPRQLEITVQSPAMGGPVSVTVLLPRDTSRSRSTVYMLDGAGATGSVSDWITKGGAAKLFEDKDVNVVLPSGGKSTFYTDWERTDRVVGKPMWETFLTKELPPLIDRYYNGNGRNAIVGLSMGGQAAIALTFRHPELYTGAASLSGCPPTSGILNEAYIRATVGRDGADATNMWGPFGAPGWADHDPSLHLDKLRGKNLYISAGTGAVGPLDFAEPLDPGMSRQQQTLAASGLESGAYRCSVEFAVTLRANNIPATVDFPLIGTHSWAYWKRDLPDLWPTIARGL</sequence>
<evidence type="ECO:0000313" key="2">
    <source>
        <dbReference type="EMBL" id="MFD0925705.1"/>
    </source>
</evidence>
<dbReference type="InterPro" id="IPR000801">
    <property type="entry name" value="Esterase-like"/>
</dbReference>
<feature type="chain" id="PRO_5045615009" evidence="1">
    <location>
        <begin position="44"/>
        <end position="348"/>
    </location>
</feature>
<organism evidence="2 3">
    <name type="scientific">Williamsia deligens</name>
    <dbReference type="NCBI Taxonomy" id="321325"/>
    <lineage>
        <taxon>Bacteria</taxon>
        <taxon>Bacillati</taxon>
        <taxon>Actinomycetota</taxon>
        <taxon>Actinomycetes</taxon>
        <taxon>Mycobacteriales</taxon>
        <taxon>Nocardiaceae</taxon>
        <taxon>Williamsia</taxon>
    </lineage>
</organism>
<accession>A0ABW3G5G5</accession>
<dbReference type="InterPro" id="IPR029058">
    <property type="entry name" value="AB_hydrolase_fold"/>
</dbReference>
<proteinExistence type="predicted"/>
<keyword evidence="1" id="KW-0732">Signal</keyword>
<gene>
    <name evidence="2" type="ORF">ACFQ04_08130</name>
</gene>
<dbReference type="EMBL" id="JBHTIL010000001">
    <property type="protein sequence ID" value="MFD0925705.1"/>
    <property type="molecule type" value="Genomic_DNA"/>
</dbReference>
<evidence type="ECO:0000313" key="3">
    <source>
        <dbReference type="Proteomes" id="UP001597068"/>
    </source>
</evidence>
<dbReference type="Gene3D" id="3.40.50.1820">
    <property type="entry name" value="alpha/beta hydrolase"/>
    <property type="match status" value="1"/>
</dbReference>
<keyword evidence="2" id="KW-0378">Hydrolase</keyword>
<reference evidence="3" key="1">
    <citation type="journal article" date="2019" name="Int. J. Syst. Evol. Microbiol.">
        <title>The Global Catalogue of Microorganisms (GCM) 10K type strain sequencing project: providing services to taxonomists for standard genome sequencing and annotation.</title>
        <authorList>
            <consortium name="The Broad Institute Genomics Platform"/>
            <consortium name="The Broad Institute Genome Sequencing Center for Infectious Disease"/>
            <person name="Wu L."/>
            <person name="Ma J."/>
        </authorList>
    </citation>
    <scope>NUCLEOTIDE SEQUENCE [LARGE SCALE GENOMIC DNA]</scope>
    <source>
        <strain evidence="3">CCUG 50873</strain>
    </source>
</reference>
<name>A0ABW3G5G5_9NOCA</name>
<evidence type="ECO:0000256" key="1">
    <source>
        <dbReference type="SAM" id="SignalP"/>
    </source>
</evidence>
<dbReference type="Proteomes" id="UP001597068">
    <property type="component" value="Unassembled WGS sequence"/>
</dbReference>
<dbReference type="Pfam" id="PF00756">
    <property type="entry name" value="Esterase"/>
    <property type="match status" value="1"/>
</dbReference>
<comment type="caution">
    <text evidence="2">The sequence shown here is derived from an EMBL/GenBank/DDBJ whole genome shotgun (WGS) entry which is preliminary data.</text>
</comment>
<protein>
    <submittedName>
        <fullName evidence="2">Alpha/beta hydrolase</fullName>
    </submittedName>
</protein>